<dbReference type="AlphaFoldDB" id="Q0DNW8"/>
<organism evidence="3 4">
    <name type="scientific">Oryza sativa subsp. japonica</name>
    <name type="common">Rice</name>
    <dbReference type="NCBI Taxonomy" id="39947"/>
    <lineage>
        <taxon>Eukaryota</taxon>
        <taxon>Viridiplantae</taxon>
        <taxon>Streptophyta</taxon>
        <taxon>Embryophyta</taxon>
        <taxon>Tracheophyta</taxon>
        <taxon>Spermatophyta</taxon>
        <taxon>Magnoliopsida</taxon>
        <taxon>Liliopsida</taxon>
        <taxon>Poales</taxon>
        <taxon>Poaceae</taxon>
        <taxon>BOP clade</taxon>
        <taxon>Oryzoideae</taxon>
        <taxon>Oryzeae</taxon>
        <taxon>Oryzinae</taxon>
        <taxon>Oryza</taxon>
        <taxon>Oryza sativa</taxon>
    </lineage>
</organism>
<reference evidence="3" key="9">
    <citation type="submission" date="2009-08" db="EMBL/GenBank/DDBJ databases">
        <title>The Second Rice Annotation Project Meeting (RAP2).</title>
        <authorList>
            <consortium name="The Rice Annotation Project (RAP)"/>
        </authorList>
    </citation>
    <scope>NUCLEOTIDE SEQUENCE</scope>
</reference>
<dbReference type="EMBL" id="AP008209">
    <property type="protein sequence ID" value="BAF13070.1"/>
    <property type="molecule type" value="Genomic_DNA"/>
</dbReference>
<reference evidence="3" key="5">
    <citation type="journal article" date="2007" name="Genome Res.">
        <title>Curated Genome Annotation of Oryza sativa ssp. japonica and Comparative Genome Analysis with Arabidopsis thaliana.</title>
        <authorList>
            <consortium name="The Rice Annotation Project (RAP)"/>
            <person name="Itoh T."/>
            <person name="Tanaka T."/>
            <person name="Barrero R.A."/>
            <person name="Yamasaki C."/>
            <person name="Fujii Y."/>
            <person name="Hilton P.B."/>
            <person name="Antonio B.A."/>
            <person name="Aono H."/>
            <person name="Apweiler R."/>
            <person name="Bruskiewich R."/>
            <person name="Bureau T."/>
            <person name="Burr F."/>
            <person name="Costa de Oliveira A."/>
            <person name="Fuks G."/>
            <person name="Habara T."/>
            <person name="Haberer G."/>
            <person name="Han B."/>
            <person name="Harada E."/>
            <person name="Hiraki A.T."/>
            <person name="Hirochika H."/>
            <person name="Hoen D."/>
            <person name="Hokari H."/>
            <person name="Hosokawa S."/>
            <person name="Hsing Y."/>
            <person name="Ikawa H."/>
            <person name="Ikeo K."/>
            <person name="Imanishi T."/>
            <person name="Ito Y."/>
            <person name="Jaiswal P."/>
            <person name="Kanno M."/>
            <person name="Kawahara Y."/>
            <person name="Kawamura T."/>
            <person name="Kawashima H."/>
            <person name="Khurana J.P."/>
            <person name="Kikuchi S."/>
            <person name="Komatsu S."/>
            <person name="Koyanagi K.O."/>
            <person name="Kubooka H."/>
            <person name="Lieberherr D."/>
            <person name="Lin Y.C."/>
            <person name="Lonsdale D."/>
            <person name="Matsumoto T."/>
            <person name="Matsuya A."/>
            <person name="McCombie W.R."/>
            <person name="Messing J."/>
            <person name="Miyao A."/>
            <person name="Mulder N."/>
            <person name="Nagamura Y."/>
            <person name="Nam J."/>
            <person name="Namiki N."/>
            <person name="Numa H."/>
            <person name="Nurimoto S."/>
            <person name="O'donovan C."/>
            <person name="Ohyanagi H."/>
            <person name="Okido T."/>
            <person name="Oota S."/>
            <person name="Osato N."/>
            <person name="Palmer L.E."/>
            <person name="Quetier F."/>
            <person name="Raghuvanshi S."/>
            <person name="Saichi N."/>
            <person name="Sakai H."/>
            <person name="Sakai Y."/>
            <person name="Sakata K."/>
            <person name="Sakurai T."/>
            <person name="Sato F."/>
            <person name="Sato Y."/>
            <person name="Schoof H."/>
            <person name="Seki M."/>
            <person name="Shibata M."/>
            <person name="Shimizu Y."/>
            <person name="Shinozaki K."/>
            <person name="Shinso Y."/>
            <person name="Singh N.K."/>
            <person name="Smith-White B."/>
            <person name="Takeda J."/>
            <person name="Tanino M."/>
            <person name="Tatusova T."/>
            <person name="Thongjuea S."/>
            <person name="Todokoro F."/>
            <person name="Tsugane M."/>
            <person name="Tyagi A.K."/>
            <person name="Vanavichit A."/>
            <person name="Wang A."/>
            <person name="Wing R.A."/>
            <person name="Yamaguchi K."/>
            <person name="Yamamoto M."/>
            <person name="Yamamoto N."/>
            <person name="Yu Y."/>
            <person name="Zhang H."/>
            <person name="Zhao Q."/>
            <person name="Higo K."/>
            <person name="Burr B."/>
            <person name="Gojobori T."/>
            <person name="Sasaki T."/>
        </authorList>
    </citation>
    <scope>NUCLEOTIDE SEQUENCE</scope>
</reference>
<dbReference type="OMA" id="FRGCGIW"/>
<evidence type="ECO:0000256" key="1">
    <source>
        <dbReference type="SAM" id="MobiDB-lite"/>
    </source>
</evidence>
<dbReference type="OrthoDB" id="611517at2759"/>
<accession>Q0DNW8</accession>
<reference evidence="3" key="6">
    <citation type="journal article" date="2008" name="Nucleic Acids Res.">
        <title>The Rice Annotation Project Database (RAP-DB): 2008 update.</title>
        <authorList>
            <consortium name="The Rice Annotation Project (RAP)"/>
            <person name="Tanaka T."/>
            <person name="Antonio B.A."/>
            <person name="Kikuchi S."/>
            <person name="Matsumoto T."/>
            <person name="Nagamura Y."/>
            <person name="Numa H."/>
            <person name="Sakai H."/>
            <person name="Wu J."/>
            <person name="Itoh T."/>
            <person name="Sasaki T."/>
            <person name="Aono R."/>
            <person name="Fujii Y."/>
            <person name="Habara T."/>
            <person name="Harada E."/>
            <person name="Kanno M."/>
            <person name="Kawahara Y."/>
            <person name="Kawashima H."/>
            <person name="Kubooka H."/>
            <person name="Matsuya A."/>
            <person name="Nakaoka H."/>
            <person name="Saichi N."/>
            <person name="Sanbonmatsu R."/>
            <person name="Sato Y."/>
            <person name="Shinso Y."/>
            <person name="Suzuki M."/>
            <person name="Takeda J."/>
            <person name="Tanino M."/>
            <person name="Todokoro F."/>
            <person name="Yamaguchi K."/>
            <person name="Yamamoto N."/>
            <person name="Yamasaki C."/>
            <person name="Imanishi T."/>
            <person name="Okido T."/>
            <person name="Tada M."/>
            <person name="Ikeo K."/>
            <person name="Tateno Y."/>
            <person name="Gojobori T."/>
            <person name="Lin Y.C."/>
            <person name="Wei F.J."/>
            <person name="Hsing Y.I."/>
            <person name="Zhao Q."/>
            <person name="Han B."/>
            <person name="Kramer M.R."/>
            <person name="McCombie R.W."/>
            <person name="Lonsdale D."/>
            <person name="O'Donovan C.C."/>
            <person name="Whitfield E.J."/>
            <person name="Apweiler R."/>
            <person name="Koyanagi K.O."/>
            <person name="Khurana J.P."/>
            <person name="Raghuvanshi S."/>
            <person name="Singh N.K."/>
            <person name="Tyagi A.K."/>
            <person name="Haberer G."/>
            <person name="Fujisawa M."/>
            <person name="Hosokawa S."/>
            <person name="Ito Y."/>
            <person name="Ikawa H."/>
            <person name="Shibata M."/>
            <person name="Yamamoto M."/>
            <person name="Bruskiewich R.M."/>
            <person name="Hoen D.R."/>
            <person name="Bureau TE."/>
            <person name="Namiki N."/>
            <person name="Ohyanagi H."/>
            <person name="Sakai Y."/>
            <person name="Nobushima S."/>
            <person name="Sakata K."/>
            <person name="Barrero R.A."/>
            <person name="Sato Y."/>
            <person name="Souvorov A."/>
            <person name="Smith-White B."/>
            <person name="Tatusova T."/>
            <person name="An S."/>
            <person name="An G."/>
            <person name="OOta S."/>
            <person name="Fuks G."/>
            <person name="Messing J."/>
            <person name="Christie K.R."/>
            <person name="Lieberherr D."/>
            <person name="Kim H."/>
            <person name="Zuccolo A."/>
            <person name="Wing R.A."/>
            <person name="Nobuta K."/>
            <person name="Green P.J."/>
            <person name="Lu C."/>
            <person name="Meyers BC."/>
            <person name="Chaparro C."/>
            <person name="Piegu B."/>
            <person name="Panaud O."/>
            <person name="Echeverria M."/>
        </authorList>
    </citation>
    <scope>NUCLEOTIDE SEQUENCE</scope>
</reference>
<name>Q0DNW8_ORYSJ</name>
<reference evidence="3" key="8">
    <citation type="submission" date="2009-08" db="EMBL/GenBank/DDBJ databases">
        <title>Oryza sativa nipponbare(GA3) genomic DNA, chromosome 3.</title>
        <authorList>
            <consortium name="IRGSP(International Rice Genome Sequencing Project)"/>
        </authorList>
    </citation>
    <scope>NUCLEOTIDE SEQUENCE</scope>
</reference>
<reference evidence="2" key="1">
    <citation type="submission" date="2003-02" db="EMBL/GenBank/DDBJ databases">
        <authorList>
            <person name="Buell R."/>
            <person name="Liu J."/>
            <person name="Childs K."/>
            <person name="Zaborsky J."/>
            <person name="Tallon L."/>
            <person name="Wirtz U."/>
            <person name="Wei F."/>
            <person name="Kuang H."/>
            <person name="Zhang P."/>
            <person name="Marano M."/>
            <person name="Baker B."/>
        </authorList>
    </citation>
    <scope>NUCLEOTIDE SEQUENCE</scope>
</reference>
<protein>
    <submittedName>
        <fullName evidence="3">Os03g0729600 protein</fullName>
    </submittedName>
</protein>
<reference evidence="2" key="4">
    <citation type="submission" date="2006-01" db="EMBL/GenBank/DDBJ databases">
        <title>Oryza sativa chromosome 3 BAC OSJNBb0011H13 genomic sequence.</title>
        <authorList>
            <person name="Buell C.R."/>
            <person name="Yuan Q."/>
            <person name="Ouyang S."/>
            <person name="Liu J."/>
            <person name="Gansberger K."/>
            <person name="Jones K.M."/>
            <person name="Overton II L.L."/>
            <person name="Tsitrin T."/>
            <person name="Kim M.M."/>
            <person name="Bera J.J."/>
            <person name="Jin S.S."/>
            <person name="Fadrosh D.W."/>
            <person name="Tallon L.J."/>
            <person name="Koo H."/>
            <person name="Zismann V."/>
            <person name="Hsiao J."/>
            <person name="Blunt S."/>
            <person name="Vanaken S.S."/>
            <person name="Riedmuller S.B."/>
            <person name="Utterback T.T."/>
            <person name="Feldblyum T.V."/>
            <person name="Yang Q.Q."/>
            <person name="Haas B.J."/>
            <person name="Suh B.B."/>
            <person name="Peterson J.J."/>
            <person name="Quackenbush J."/>
            <person name="White O."/>
            <person name="Salzberg S.L."/>
            <person name="Fraser C.M."/>
        </authorList>
    </citation>
    <scope>NUCLEOTIDE SEQUENCE</scope>
</reference>
<sequence>MSRRSGVATSRRTRRAAEQEVQPPPLFAANPIFLCEDDGSAGRLIKPGGGVRGYGPGSLHALVRGRGRGRDVAADDDDDDGGNKMLPLPLPPCRAHREGRGGTRVPTAWHVGPTIVVGPHGAVVRIRAPPPPQQHDPFLAAYVACTKGRAGAGNKKKKKKAKAAARGGCGMWNGWASGARYARVMSCRHGGAVTVLQGATPLPAVAGYAESPAHPTLDLSRLPAVLPGRRRVHN</sequence>
<dbReference type="PANTHER" id="PTHR33696">
    <property type="entry name" value="T22J18.15-RELATED"/>
    <property type="match status" value="1"/>
</dbReference>
<evidence type="ECO:0000313" key="4">
    <source>
        <dbReference type="Proteomes" id="UP000000763"/>
    </source>
</evidence>
<dbReference type="PANTHER" id="PTHR33696:SF18">
    <property type="entry name" value="EXPRESSED PROTEIN"/>
    <property type="match status" value="1"/>
</dbReference>
<proteinExistence type="predicted"/>
<reference evidence="3" key="3">
    <citation type="journal article" date="2006" name="Nucleic Acids Res.">
        <title>The Rice Annotation Project Database (RAP-DB): hub for Oryza sativa ssp. japonica genome information.</title>
        <authorList>
            <person name="Ohyanagi H."/>
            <person name="Tanaka T."/>
            <person name="Sakai H."/>
            <person name="Shigemoto Y."/>
            <person name="Yamaguchi K."/>
            <person name="Habara T."/>
            <person name="Fujii Y."/>
            <person name="Antonio B.A."/>
            <person name="Nagamura Y."/>
            <person name="Imanishi T."/>
            <person name="Ikeo K."/>
            <person name="Itoh T."/>
            <person name="Gojobori T."/>
            <person name="Sasaki T."/>
        </authorList>
    </citation>
    <scope>NUCLEOTIDE SEQUENCE</scope>
</reference>
<feature type="region of interest" description="Disordered" evidence="1">
    <location>
        <begin position="68"/>
        <end position="107"/>
    </location>
</feature>
<reference evidence="3 4" key="2">
    <citation type="journal article" date="2005" name="Nature">
        <title>The map-based sequence of the rice genome.</title>
        <authorList>
            <consortium name="International rice genome sequencing project (IRGSP)"/>
            <person name="Matsumoto T."/>
            <person name="Wu J."/>
            <person name="Kanamori H."/>
            <person name="Katayose Y."/>
            <person name="Fujisawa M."/>
            <person name="Namiki N."/>
            <person name="Mizuno H."/>
            <person name="Yamamoto K."/>
            <person name="Antonio B.A."/>
            <person name="Baba T."/>
            <person name="Sakata K."/>
            <person name="Nagamura Y."/>
            <person name="Aoki H."/>
            <person name="Arikawa K."/>
            <person name="Arita K."/>
            <person name="Bito T."/>
            <person name="Chiden Y."/>
            <person name="Fujitsuka N."/>
            <person name="Fukunaka R."/>
            <person name="Hamada M."/>
            <person name="Harada C."/>
            <person name="Hayashi A."/>
            <person name="Hijishita S."/>
            <person name="Honda M."/>
            <person name="Hosokawa S."/>
            <person name="Ichikawa Y."/>
            <person name="Idonuma A."/>
            <person name="Iijima M."/>
            <person name="Ikeda M."/>
            <person name="Ikeno M."/>
            <person name="Ito K."/>
            <person name="Ito S."/>
            <person name="Ito T."/>
            <person name="Ito Y."/>
            <person name="Ito Y."/>
            <person name="Iwabuchi A."/>
            <person name="Kamiya K."/>
            <person name="Karasawa W."/>
            <person name="Kurita K."/>
            <person name="Katagiri S."/>
            <person name="Kikuta A."/>
            <person name="Kobayashi H."/>
            <person name="Kobayashi N."/>
            <person name="Machita K."/>
            <person name="Maehara T."/>
            <person name="Masukawa M."/>
            <person name="Mizubayashi T."/>
            <person name="Mukai Y."/>
            <person name="Nagasaki H."/>
            <person name="Nagata Y."/>
            <person name="Naito S."/>
            <person name="Nakashima M."/>
            <person name="Nakama Y."/>
            <person name="Nakamichi Y."/>
            <person name="Nakamura M."/>
            <person name="Meguro A."/>
            <person name="Negishi M."/>
            <person name="Ohta I."/>
            <person name="Ohta T."/>
            <person name="Okamoto M."/>
            <person name="Ono N."/>
            <person name="Saji S."/>
            <person name="Sakaguchi M."/>
            <person name="Sakai K."/>
            <person name="Shibata M."/>
            <person name="Shimokawa T."/>
            <person name="Song J."/>
            <person name="Takazaki Y."/>
            <person name="Terasawa K."/>
            <person name="Tsugane M."/>
            <person name="Tsuji K."/>
            <person name="Ueda S."/>
            <person name="Waki K."/>
            <person name="Yamagata H."/>
            <person name="Yamamoto M."/>
            <person name="Yamamoto S."/>
            <person name="Yamane H."/>
            <person name="Yoshiki S."/>
            <person name="Yoshihara R."/>
            <person name="Yukawa K."/>
            <person name="Zhong H."/>
            <person name="Yano M."/>
            <person name="Yuan Q."/>
            <person name="Ouyang S."/>
            <person name="Liu J."/>
            <person name="Jones K.M."/>
            <person name="Gansberger K."/>
            <person name="Moffat K."/>
            <person name="Hill J."/>
            <person name="Bera J."/>
            <person name="Fadrosh D."/>
            <person name="Jin S."/>
            <person name="Johri S."/>
            <person name="Kim M."/>
            <person name="Overton L."/>
            <person name="Reardon M."/>
            <person name="Tsitrin T."/>
            <person name="Vuong H."/>
            <person name="Weaver B."/>
            <person name="Ciecko A."/>
            <person name="Tallon L."/>
            <person name="Jackson J."/>
            <person name="Pai G."/>
            <person name="Aken S.V."/>
            <person name="Utterback T."/>
            <person name="Reidmuller S."/>
            <person name="Feldblyum T."/>
            <person name="Hsiao J."/>
            <person name="Zismann V."/>
            <person name="Iobst S."/>
            <person name="de Vazeille A.R."/>
            <person name="Buell C.R."/>
            <person name="Ying K."/>
            <person name="Li Y."/>
            <person name="Lu T."/>
            <person name="Huang Y."/>
            <person name="Zhao Q."/>
            <person name="Feng Q."/>
            <person name="Zhang L."/>
            <person name="Zhu J."/>
            <person name="Weng Q."/>
            <person name="Mu J."/>
            <person name="Lu Y."/>
            <person name="Fan D."/>
            <person name="Liu Y."/>
            <person name="Guan J."/>
            <person name="Zhang Y."/>
            <person name="Yu S."/>
            <person name="Liu X."/>
            <person name="Zhang Y."/>
            <person name="Hong G."/>
            <person name="Han B."/>
            <person name="Choisne N."/>
            <person name="Demange N."/>
            <person name="Orjeda G."/>
            <person name="Samain S."/>
            <person name="Cattolico L."/>
            <person name="Pelletier E."/>
            <person name="Couloux A."/>
            <person name="Segurens B."/>
            <person name="Wincker P."/>
            <person name="D'Hont A."/>
            <person name="Scarpelli C."/>
            <person name="Weissenbach J."/>
            <person name="Salanoubat M."/>
            <person name="Quetier F."/>
            <person name="Yu Y."/>
            <person name="Kim H.R."/>
            <person name="Rambo T."/>
            <person name="Currie J."/>
            <person name="Collura K."/>
            <person name="Luo M."/>
            <person name="Yang T."/>
            <person name="Ammiraju J.S.S."/>
            <person name="Engler F."/>
            <person name="Soderlund C."/>
            <person name="Wing R.A."/>
            <person name="Palmer L.E."/>
            <person name="de la Bastide M."/>
            <person name="Spiegel L."/>
            <person name="Nascimento L."/>
            <person name="Zutavern T."/>
            <person name="O'Shaughnessy A."/>
            <person name="Dike S."/>
            <person name="Dedhia N."/>
            <person name="Preston R."/>
            <person name="Balija V."/>
            <person name="McCombie W.R."/>
            <person name="Chow T."/>
            <person name="Chen H."/>
            <person name="Chung M."/>
            <person name="Chen C."/>
            <person name="Shaw J."/>
            <person name="Wu H."/>
            <person name="Hsiao K."/>
            <person name="Chao Y."/>
            <person name="Chu M."/>
            <person name="Cheng C."/>
            <person name="Hour A."/>
            <person name="Lee P."/>
            <person name="Lin S."/>
            <person name="Lin Y."/>
            <person name="Liou J."/>
            <person name="Liu S."/>
            <person name="Hsing Y."/>
            <person name="Raghuvanshi S."/>
            <person name="Mohanty A."/>
            <person name="Bharti A.K."/>
            <person name="Gaur A."/>
            <person name="Gupta V."/>
            <person name="Kumar D."/>
            <person name="Ravi V."/>
            <person name="Vij S."/>
            <person name="Kapur A."/>
            <person name="Khurana P."/>
            <person name="Khurana P."/>
            <person name="Khurana J.P."/>
            <person name="Tyagi A.K."/>
            <person name="Gaikwad K."/>
            <person name="Singh A."/>
            <person name="Dalal V."/>
            <person name="Srivastava S."/>
            <person name="Dixit A."/>
            <person name="Pal A.K."/>
            <person name="Ghazi I.A."/>
            <person name="Yadav M."/>
            <person name="Pandit A."/>
            <person name="Bhargava A."/>
            <person name="Sureshbabu K."/>
            <person name="Batra K."/>
            <person name="Sharma T.R."/>
            <person name="Mohapatra T."/>
            <person name="Singh N.K."/>
            <person name="Messing J."/>
            <person name="Nelson A.B."/>
            <person name="Fuks G."/>
            <person name="Kavchok S."/>
            <person name="Keizer G."/>
            <person name="Linton E."/>
            <person name="Llaca V."/>
            <person name="Song R."/>
            <person name="Tanyolac B."/>
            <person name="Young S."/>
            <person name="Ho-Il K."/>
            <person name="Hahn J.H."/>
            <person name="Sangsakoo G."/>
            <person name="Vanavichit A."/>
            <person name="de Mattos Luiz.A.T."/>
            <person name="Zimmer P.D."/>
            <person name="Malone G."/>
            <person name="Dellagostin O."/>
            <person name="de Oliveira A.C."/>
            <person name="Bevan M."/>
            <person name="Bancroft I."/>
            <person name="Minx P."/>
            <person name="Cordum H."/>
            <person name="Wilson R."/>
            <person name="Cheng Z."/>
            <person name="Jin W."/>
            <person name="Jiang J."/>
            <person name="Leong S.A."/>
            <person name="Iwama H."/>
            <person name="Gojobori T."/>
            <person name="Itoh T."/>
            <person name="Niimura Y."/>
            <person name="Fujii Y."/>
            <person name="Habara T."/>
            <person name="Sakai H."/>
            <person name="Sato Y."/>
            <person name="Wilson G."/>
            <person name="Kumar K."/>
            <person name="McCouch S."/>
            <person name="Juretic N."/>
            <person name="Hoen D."/>
            <person name="Wright S."/>
            <person name="Bruskiewich R."/>
            <person name="Bureau T."/>
            <person name="Miyao A."/>
            <person name="Hirochika H."/>
            <person name="Nishikawa T."/>
            <person name="Kadowaki K."/>
            <person name="Sugiura M."/>
            <person name="Burr B."/>
            <person name="Sasaki T."/>
        </authorList>
    </citation>
    <scope>NUCLEOTIDE SEQUENCE [LARGE SCALE GENOMIC DNA]</scope>
    <source>
        <strain evidence="4">cv. Nipponbare</strain>
    </source>
</reference>
<evidence type="ECO:0000313" key="3">
    <source>
        <dbReference type="EMBL" id="BAF13070.1"/>
    </source>
</evidence>
<evidence type="ECO:0000313" key="2">
    <source>
        <dbReference type="EMBL" id="AAO38470.1"/>
    </source>
</evidence>
<feature type="region of interest" description="Disordered" evidence="1">
    <location>
        <begin position="1"/>
        <end position="23"/>
    </location>
</feature>
<dbReference type="Gramene" id="Os03t0729600-01">
    <property type="protein sequence ID" value="Os03t0729600-01"/>
    <property type="gene ID" value="Os03g0729600"/>
</dbReference>
<dbReference type="KEGG" id="dosa:Os03g0729600"/>
<reference evidence="4" key="7">
    <citation type="journal article" date="2008" name="Nucleic Acids Res.">
        <title>The rice annotation project database (RAP-DB): 2008 update.</title>
        <authorList>
            <consortium name="The rice annotation project (RAP)"/>
        </authorList>
    </citation>
    <scope>GENOME REANNOTATION</scope>
    <source>
        <strain evidence="4">cv. Nipponbare</strain>
    </source>
</reference>
<dbReference type="EMBL" id="AC120983">
    <property type="protein sequence ID" value="AAO38470.1"/>
    <property type="molecule type" value="Genomic_DNA"/>
</dbReference>
<dbReference type="Proteomes" id="UP000000763">
    <property type="component" value="Chromosome 3"/>
</dbReference>
<gene>
    <name evidence="3" type="ordered locus">Os03g0729600</name>
    <name evidence="2" type="ORF">OSJNBb0011H13.9</name>
</gene>